<dbReference type="InterPro" id="IPR008538">
    <property type="entry name" value="Uma2"/>
</dbReference>
<dbReference type="RefSeq" id="WP_015184811.1">
    <property type="nucleotide sequence ID" value="NC_019738.1"/>
</dbReference>
<organism evidence="2 3">
    <name type="scientific">Allocoleopsis franciscana PCC 7113</name>
    <dbReference type="NCBI Taxonomy" id="1173027"/>
    <lineage>
        <taxon>Bacteria</taxon>
        <taxon>Bacillati</taxon>
        <taxon>Cyanobacteriota</taxon>
        <taxon>Cyanophyceae</taxon>
        <taxon>Coleofasciculales</taxon>
        <taxon>Coleofasciculaceae</taxon>
        <taxon>Allocoleopsis</taxon>
        <taxon>Allocoleopsis franciscana</taxon>
    </lineage>
</organism>
<feature type="domain" description="Putative restriction endonuclease" evidence="1">
    <location>
        <begin position="10"/>
        <end position="175"/>
    </location>
</feature>
<dbReference type="STRING" id="1173027.Mic7113_5020"/>
<dbReference type="AlphaFoldDB" id="K9WKH3"/>
<accession>K9WKH3</accession>
<sequence length="187" mass="20962">MVKSQSQLTLEEFLALPDNDVAYELIDGQAVPKMSPKFFHSSVQKALLLLLDPWSEDRGRIEPEWAVTLKRQGKDWVPAPDLLYISYERLPTDWLRDEACPTPCELAIEIISPGQTFGELTAKATDYLAAGVLRVWIVDTQARSITVFYPDAPPQTCTGTTSLADPIFPELQLTPEQIFRKAGLSIR</sequence>
<dbReference type="InterPro" id="IPR011335">
    <property type="entry name" value="Restrct_endonuc-II-like"/>
</dbReference>
<protein>
    <recommendedName>
        <fullName evidence="1">Putative restriction endonuclease domain-containing protein</fullName>
    </recommendedName>
</protein>
<evidence type="ECO:0000313" key="3">
    <source>
        <dbReference type="Proteomes" id="UP000010471"/>
    </source>
</evidence>
<gene>
    <name evidence="2" type="ORF">Mic7113_5020</name>
</gene>
<keyword evidence="3" id="KW-1185">Reference proteome</keyword>
<dbReference type="eggNOG" id="COG4636">
    <property type="taxonomic scope" value="Bacteria"/>
</dbReference>
<dbReference type="PANTHER" id="PTHR34107">
    <property type="entry name" value="SLL0198 PROTEIN-RELATED"/>
    <property type="match status" value="1"/>
</dbReference>
<reference evidence="2 3" key="1">
    <citation type="submission" date="2012-06" db="EMBL/GenBank/DDBJ databases">
        <title>Finished chromosome of genome of Microcoleus sp. PCC 7113.</title>
        <authorList>
            <consortium name="US DOE Joint Genome Institute"/>
            <person name="Gugger M."/>
            <person name="Coursin T."/>
            <person name="Rippka R."/>
            <person name="Tandeau De Marsac N."/>
            <person name="Huntemann M."/>
            <person name="Wei C.-L."/>
            <person name="Han J."/>
            <person name="Detter J.C."/>
            <person name="Han C."/>
            <person name="Tapia R."/>
            <person name="Chen A."/>
            <person name="Kyrpides N."/>
            <person name="Mavromatis K."/>
            <person name="Markowitz V."/>
            <person name="Szeto E."/>
            <person name="Ivanova N."/>
            <person name="Pagani I."/>
            <person name="Pati A."/>
            <person name="Goodwin L."/>
            <person name="Nordberg H.P."/>
            <person name="Cantor M.N."/>
            <person name="Hua S.X."/>
            <person name="Woyke T."/>
            <person name="Kerfeld C.A."/>
        </authorList>
    </citation>
    <scope>NUCLEOTIDE SEQUENCE [LARGE SCALE GENOMIC DNA]</scope>
    <source>
        <strain evidence="2 3">PCC 7113</strain>
    </source>
</reference>
<dbReference type="PATRIC" id="fig|1173027.3.peg.5566"/>
<dbReference type="KEGG" id="mic:Mic7113_5020"/>
<dbReference type="SUPFAM" id="SSF52980">
    <property type="entry name" value="Restriction endonuclease-like"/>
    <property type="match status" value="1"/>
</dbReference>
<dbReference type="Pfam" id="PF05685">
    <property type="entry name" value="Uma2"/>
    <property type="match status" value="1"/>
</dbReference>
<evidence type="ECO:0000313" key="2">
    <source>
        <dbReference type="EMBL" id="AFZ20678.1"/>
    </source>
</evidence>
<dbReference type="HOGENOM" id="CLU_076312_3_2_3"/>
<dbReference type="EMBL" id="CP003630">
    <property type="protein sequence ID" value="AFZ20678.1"/>
    <property type="molecule type" value="Genomic_DNA"/>
</dbReference>
<dbReference type="Gene3D" id="3.90.1570.10">
    <property type="entry name" value="tt1808, chain A"/>
    <property type="match status" value="1"/>
</dbReference>
<dbReference type="Proteomes" id="UP000010471">
    <property type="component" value="Chromosome"/>
</dbReference>
<dbReference type="PANTHER" id="PTHR34107:SF1">
    <property type="entry name" value="SLL0198 PROTEIN"/>
    <property type="match status" value="1"/>
</dbReference>
<dbReference type="CDD" id="cd06260">
    <property type="entry name" value="DUF820-like"/>
    <property type="match status" value="1"/>
</dbReference>
<name>K9WKH3_9CYAN</name>
<dbReference type="InterPro" id="IPR012296">
    <property type="entry name" value="Nuclease_put_TT1808"/>
</dbReference>
<proteinExistence type="predicted"/>
<evidence type="ECO:0000259" key="1">
    <source>
        <dbReference type="Pfam" id="PF05685"/>
    </source>
</evidence>
<dbReference type="OrthoDB" id="422405at2"/>